<organism evidence="1 2">
    <name type="scientific">Frondihabitans sucicola</name>
    <dbReference type="NCBI Taxonomy" id="1268041"/>
    <lineage>
        <taxon>Bacteria</taxon>
        <taxon>Bacillati</taxon>
        <taxon>Actinomycetota</taxon>
        <taxon>Actinomycetes</taxon>
        <taxon>Micrococcales</taxon>
        <taxon>Microbacteriaceae</taxon>
        <taxon>Frondihabitans</taxon>
    </lineage>
</organism>
<dbReference type="RefSeq" id="WP_286347329.1">
    <property type="nucleotide sequence ID" value="NZ_AP027733.1"/>
</dbReference>
<protein>
    <submittedName>
        <fullName evidence="1">Uncharacterized protein</fullName>
    </submittedName>
</protein>
<name>A0ABN6Y5X6_9MICO</name>
<dbReference type="EMBL" id="AP027733">
    <property type="protein sequence ID" value="BDZ52479.1"/>
    <property type="molecule type" value="Genomic_DNA"/>
</dbReference>
<gene>
    <name evidence="1" type="ORF">GCM10025867_47200</name>
</gene>
<accession>A0ABN6Y5X6</accession>
<proteinExistence type="predicted"/>
<keyword evidence="1" id="KW-0614">Plasmid</keyword>
<geneLocation type="plasmid" evidence="1 2">
    <name>pNBRC108728a</name>
</geneLocation>
<reference evidence="2" key="1">
    <citation type="journal article" date="2019" name="Int. J. Syst. Evol. Microbiol.">
        <title>The Global Catalogue of Microorganisms (GCM) 10K type strain sequencing project: providing services to taxonomists for standard genome sequencing and annotation.</title>
        <authorList>
            <consortium name="The Broad Institute Genomics Platform"/>
            <consortium name="The Broad Institute Genome Sequencing Center for Infectious Disease"/>
            <person name="Wu L."/>
            <person name="Ma J."/>
        </authorList>
    </citation>
    <scope>NUCLEOTIDE SEQUENCE [LARGE SCALE GENOMIC DNA]</scope>
    <source>
        <strain evidence="2">NBRC 108728</strain>
    </source>
</reference>
<evidence type="ECO:0000313" key="2">
    <source>
        <dbReference type="Proteomes" id="UP001321486"/>
    </source>
</evidence>
<dbReference type="Proteomes" id="UP001321486">
    <property type="component" value="Plasmid pNBRC108728a"/>
</dbReference>
<keyword evidence="2" id="KW-1185">Reference proteome</keyword>
<evidence type="ECO:0000313" key="1">
    <source>
        <dbReference type="EMBL" id="BDZ52479.1"/>
    </source>
</evidence>
<sequence length="94" mass="9965">MAHAPSLRIDDVALATSGEQIIADTKIKVEFPGLVNKDGKRRTVEFDVSSKPGGGKEIIEKMLDKAHTATRKGFEELLSLDTAVKTSVVGSAAA</sequence>